<dbReference type="OrthoDB" id="1684399at2759"/>
<evidence type="ECO:0000256" key="3">
    <source>
        <dbReference type="RuleBase" id="RU003616"/>
    </source>
</evidence>
<comment type="similarity">
    <text evidence="2 3">Belongs to the small heat shock protein (HSP20) family.</text>
</comment>
<organism evidence="5 6">
    <name type="scientific">Olea europaea subsp. europaea</name>
    <dbReference type="NCBI Taxonomy" id="158383"/>
    <lineage>
        <taxon>Eukaryota</taxon>
        <taxon>Viridiplantae</taxon>
        <taxon>Streptophyta</taxon>
        <taxon>Embryophyta</taxon>
        <taxon>Tracheophyta</taxon>
        <taxon>Spermatophyta</taxon>
        <taxon>Magnoliopsida</taxon>
        <taxon>eudicotyledons</taxon>
        <taxon>Gunneridae</taxon>
        <taxon>Pentapetalae</taxon>
        <taxon>asterids</taxon>
        <taxon>lamiids</taxon>
        <taxon>Lamiales</taxon>
        <taxon>Oleaceae</taxon>
        <taxon>Oleeae</taxon>
        <taxon>Olea</taxon>
    </lineage>
</organism>
<keyword evidence="1" id="KW-0346">Stress response</keyword>
<reference evidence="5 6" key="1">
    <citation type="submission" date="2019-12" db="EMBL/GenBank/DDBJ databases">
        <authorList>
            <person name="Alioto T."/>
            <person name="Alioto T."/>
            <person name="Gomez Garrido J."/>
        </authorList>
    </citation>
    <scope>NUCLEOTIDE SEQUENCE [LARGE SCALE GENOMIC DNA]</scope>
</reference>
<dbReference type="PROSITE" id="PS01031">
    <property type="entry name" value="SHSP"/>
    <property type="match status" value="1"/>
</dbReference>
<feature type="domain" description="SHSP" evidence="4">
    <location>
        <begin position="131"/>
        <end position="189"/>
    </location>
</feature>
<sequence length="189" mass="21197">MGYIHVCLLNGSEPSLVLIDHNCGYMQLVDTVMAEIGLDPTEVAVTMKYVLKSELPPIVIKNDNNVLSYMALKDMERDPSKYPIIIEVMEEDSQQNNAINVFDPFSLDIWDPFEGFPFSSSVVNIPSSALETSVFANARINWKETPEPHVVKADLPGLKKEEVKVEVEEGGVLQINGERSKEQEEKNDK</sequence>
<dbReference type="Gene3D" id="2.60.40.790">
    <property type="match status" value="1"/>
</dbReference>
<evidence type="ECO:0000256" key="2">
    <source>
        <dbReference type="PROSITE-ProRule" id="PRU00285"/>
    </source>
</evidence>
<dbReference type="EMBL" id="CACTIH010007416">
    <property type="protein sequence ID" value="CAA3012894.1"/>
    <property type="molecule type" value="Genomic_DNA"/>
</dbReference>
<comment type="caution">
    <text evidence="5">The sequence shown here is derived from an EMBL/GenBank/DDBJ whole genome shotgun (WGS) entry which is preliminary data.</text>
</comment>
<gene>
    <name evidence="5" type="ORF">OLEA9_A086795</name>
</gene>
<dbReference type="Pfam" id="PF00011">
    <property type="entry name" value="HSP20"/>
    <property type="match status" value="1"/>
</dbReference>
<accession>A0A8S0U2N4</accession>
<evidence type="ECO:0000313" key="5">
    <source>
        <dbReference type="EMBL" id="CAA3012894.1"/>
    </source>
</evidence>
<dbReference type="InterPro" id="IPR031107">
    <property type="entry name" value="Small_HSP"/>
</dbReference>
<dbReference type="InterPro" id="IPR008978">
    <property type="entry name" value="HSP20-like_chaperone"/>
</dbReference>
<dbReference type="SUPFAM" id="SSF49764">
    <property type="entry name" value="HSP20-like chaperones"/>
    <property type="match status" value="1"/>
</dbReference>
<protein>
    <recommendedName>
        <fullName evidence="4">SHSP domain-containing protein</fullName>
    </recommendedName>
</protein>
<evidence type="ECO:0000256" key="1">
    <source>
        <dbReference type="ARBA" id="ARBA00023016"/>
    </source>
</evidence>
<dbReference type="PANTHER" id="PTHR11527">
    <property type="entry name" value="HEAT-SHOCK PROTEIN 20 FAMILY MEMBER"/>
    <property type="match status" value="1"/>
</dbReference>
<evidence type="ECO:0000313" key="6">
    <source>
        <dbReference type="Proteomes" id="UP000594638"/>
    </source>
</evidence>
<dbReference type="AlphaFoldDB" id="A0A8S0U2N4"/>
<name>A0A8S0U2N4_OLEEU</name>
<dbReference type="Proteomes" id="UP000594638">
    <property type="component" value="Unassembled WGS sequence"/>
</dbReference>
<keyword evidence="6" id="KW-1185">Reference proteome</keyword>
<dbReference type="Gramene" id="OE9A086795T1">
    <property type="protein sequence ID" value="OE9A086795C1"/>
    <property type="gene ID" value="OE9A086795"/>
</dbReference>
<dbReference type="InterPro" id="IPR002068">
    <property type="entry name" value="A-crystallin/Hsp20_dom"/>
</dbReference>
<proteinExistence type="inferred from homology"/>
<evidence type="ECO:0000259" key="4">
    <source>
        <dbReference type="PROSITE" id="PS01031"/>
    </source>
</evidence>